<organism evidence="2 3">
    <name type="scientific">Oceanobacillus chungangensis</name>
    <dbReference type="NCBI Taxonomy" id="1229152"/>
    <lineage>
        <taxon>Bacteria</taxon>
        <taxon>Bacillati</taxon>
        <taxon>Bacillota</taxon>
        <taxon>Bacilli</taxon>
        <taxon>Bacillales</taxon>
        <taxon>Bacillaceae</taxon>
        <taxon>Oceanobacillus</taxon>
    </lineage>
</organism>
<name>A0A3D8PKI6_9BACI</name>
<dbReference type="NCBIfam" id="TIGR01764">
    <property type="entry name" value="excise"/>
    <property type="match status" value="1"/>
</dbReference>
<dbReference type="InterPro" id="IPR010093">
    <property type="entry name" value="SinI_DNA-bd"/>
</dbReference>
<accession>A0A3D8PKI6</accession>
<dbReference type="InterPro" id="IPR041657">
    <property type="entry name" value="HTH_17"/>
</dbReference>
<dbReference type="Pfam" id="PF12728">
    <property type="entry name" value="HTH_17"/>
    <property type="match status" value="1"/>
</dbReference>
<dbReference type="GO" id="GO:0003677">
    <property type="term" value="F:DNA binding"/>
    <property type="evidence" value="ECO:0007669"/>
    <property type="project" value="UniProtKB-KW"/>
</dbReference>
<dbReference type="EMBL" id="PIOD01000021">
    <property type="protein sequence ID" value="RDW15997.1"/>
    <property type="molecule type" value="Genomic_DNA"/>
</dbReference>
<gene>
    <name evidence="2" type="ORF">CWR45_15805</name>
</gene>
<dbReference type="Proteomes" id="UP000256520">
    <property type="component" value="Unassembled WGS sequence"/>
</dbReference>
<dbReference type="Gene3D" id="3.90.105.50">
    <property type="match status" value="1"/>
</dbReference>
<feature type="domain" description="Helix-turn-helix" evidence="1">
    <location>
        <begin position="6"/>
        <end position="54"/>
    </location>
</feature>
<evidence type="ECO:0000259" key="1">
    <source>
        <dbReference type="Pfam" id="PF12728"/>
    </source>
</evidence>
<protein>
    <submittedName>
        <fullName evidence="2">DNA-binding protein</fullName>
    </submittedName>
</protein>
<dbReference type="InterPro" id="IPR009061">
    <property type="entry name" value="DNA-bd_dom_put_sf"/>
</dbReference>
<dbReference type="InterPro" id="IPR038148">
    <property type="entry name" value="Tn1545/Tn916_Xis"/>
</dbReference>
<keyword evidence="2" id="KW-0238">DNA-binding</keyword>
<dbReference type="OrthoDB" id="515428at2"/>
<comment type="caution">
    <text evidence="2">The sequence shown here is derived from an EMBL/GenBank/DDBJ whole genome shotgun (WGS) entry which is preliminary data.</text>
</comment>
<evidence type="ECO:0000313" key="3">
    <source>
        <dbReference type="Proteomes" id="UP000256520"/>
    </source>
</evidence>
<proteinExistence type="predicted"/>
<dbReference type="AlphaFoldDB" id="A0A3D8PKI6"/>
<sequence>MKRSTMTAKETAEYLGISIDTVYKLVREKKIPCFQIGRRKLFKREAIDNWIEEQIESSVIDEWE</sequence>
<reference evidence="3" key="1">
    <citation type="submission" date="2017-11" db="EMBL/GenBank/DDBJ databases">
        <authorList>
            <person name="Zhu W."/>
        </authorList>
    </citation>
    <scope>NUCLEOTIDE SEQUENCE [LARGE SCALE GENOMIC DNA]</scope>
    <source>
        <strain evidence="3">CAU 1051</strain>
    </source>
</reference>
<dbReference type="SUPFAM" id="SSF46955">
    <property type="entry name" value="Putative DNA-binding domain"/>
    <property type="match status" value="1"/>
</dbReference>
<evidence type="ECO:0000313" key="2">
    <source>
        <dbReference type="EMBL" id="RDW15997.1"/>
    </source>
</evidence>
<keyword evidence="3" id="KW-1185">Reference proteome</keyword>